<protein>
    <submittedName>
        <fullName evidence="1">Uncharacterized protein</fullName>
    </submittedName>
</protein>
<dbReference type="EMBL" id="QRLR01000006">
    <property type="protein sequence ID" value="RHJ22111.1"/>
    <property type="molecule type" value="Genomic_DNA"/>
</dbReference>
<reference evidence="1 2" key="1">
    <citation type="submission" date="2018-08" db="EMBL/GenBank/DDBJ databases">
        <title>A genome reference for cultivated species of the human gut microbiota.</title>
        <authorList>
            <person name="Zou Y."/>
            <person name="Xue W."/>
            <person name="Luo G."/>
        </authorList>
    </citation>
    <scope>NUCLEOTIDE SEQUENCE [LARGE SCALE GENOMIC DNA]</scope>
    <source>
        <strain evidence="1 2">AM12-10</strain>
    </source>
</reference>
<dbReference type="Proteomes" id="UP000283727">
    <property type="component" value="Unassembled WGS sequence"/>
</dbReference>
<dbReference type="AlphaFoldDB" id="A0A415C353"/>
<proteinExistence type="predicted"/>
<name>A0A415C353_BIFBI</name>
<evidence type="ECO:0000313" key="1">
    <source>
        <dbReference type="EMBL" id="RHJ22111.1"/>
    </source>
</evidence>
<organism evidence="1 2">
    <name type="scientific">Bifidobacterium bifidum</name>
    <dbReference type="NCBI Taxonomy" id="1681"/>
    <lineage>
        <taxon>Bacteria</taxon>
        <taxon>Bacillati</taxon>
        <taxon>Actinomycetota</taxon>
        <taxon>Actinomycetes</taxon>
        <taxon>Bifidobacteriales</taxon>
        <taxon>Bifidobacteriaceae</taxon>
        <taxon>Bifidobacterium</taxon>
    </lineage>
</organism>
<gene>
    <name evidence="1" type="ORF">DW137_09850</name>
</gene>
<accession>A0A415C353</accession>
<sequence>MIKTITNLTIKKWRDIYTNKIAAESLILEYIDESGKTNKTGCLTQSTELGYWSADSDEWEDILNAWLENKPSLIAYSDKEQDWQLLSQYLHDLTVAQSDELSDNCAKAHDLRNIRLIMGQAKSLTKTGRDVLANLLQNDIPATQSSDIYERMAKRD</sequence>
<comment type="caution">
    <text evidence="1">The sequence shown here is derived from an EMBL/GenBank/DDBJ whole genome shotgun (WGS) entry which is preliminary data.</text>
</comment>
<evidence type="ECO:0000313" key="2">
    <source>
        <dbReference type="Proteomes" id="UP000283727"/>
    </source>
</evidence>
<dbReference type="RefSeq" id="WP_117658493.1">
    <property type="nucleotide sequence ID" value="NZ_QRLK01000009.1"/>
</dbReference>